<organism evidence="1 2">
    <name type="scientific">Acidovorax facilis</name>
    <dbReference type="NCBI Taxonomy" id="12917"/>
    <lineage>
        <taxon>Bacteria</taxon>
        <taxon>Pseudomonadati</taxon>
        <taxon>Pseudomonadota</taxon>
        <taxon>Betaproteobacteria</taxon>
        <taxon>Burkholderiales</taxon>
        <taxon>Comamonadaceae</taxon>
        <taxon>Acidovorax</taxon>
    </lineage>
</organism>
<evidence type="ECO:0000313" key="2">
    <source>
        <dbReference type="Proteomes" id="UP001595693"/>
    </source>
</evidence>
<evidence type="ECO:0000313" key="1">
    <source>
        <dbReference type="EMBL" id="MFC3938858.1"/>
    </source>
</evidence>
<proteinExistence type="predicted"/>
<comment type="caution">
    <text evidence="1">The sequence shown here is derived from an EMBL/GenBank/DDBJ whole genome shotgun (WGS) entry which is preliminary data.</text>
</comment>
<accession>A0ABV8DK32</accession>
<sequence length="83" mass="9067">MSAKKLSRAFAQGELKKLRRMKAPLVLKLEASGPPRNPVAVALAQRSLSSAAGKHIRTRGAQRRADNVALRKAIQTSRFTESD</sequence>
<dbReference type="RefSeq" id="WP_055397472.1">
    <property type="nucleotide sequence ID" value="NZ_CP183985.1"/>
</dbReference>
<name>A0ABV8DK32_9BURK</name>
<dbReference type="Proteomes" id="UP001595693">
    <property type="component" value="Unassembled WGS sequence"/>
</dbReference>
<keyword evidence="2" id="KW-1185">Reference proteome</keyword>
<protein>
    <submittedName>
        <fullName evidence="1">Uncharacterized protein</fullName>
    </submittedName>
</protein>
<reference evidence="2" key="1">
    <citation type="journal article" date="2019" name="Int. J. Syst. Evol. Microbiol.">
        <title>The Global Catalogue of Microorganisms (GCM) 10K type strain sequencing project: providing services to taxonomists for standard genome sequencing and annotation.</title>
        <authorList>
            <consortium name="The Broad Institute Genomics Platform"/>
            <consortium name="The Broad Institute Genome Sequencing Center for Infectious Disease"/>
            <person name="Wu L."/>
            <person name="Ma J."/>
        </authorList>
    </citation>
    <scope>NUCLEOTIDE SEQUENCE [LARGE SCALE GENOMIC DNA]</scope>
    <source>
        <strain evidence="2">CCUG 2113</strain>
    </source>
</reference>
<dbReference type="EMBL" id="JBHSAJ010000187">
    <property type="protein sequence ID" value="MFC3938858.1"/>
    <property type="molecule type" value="Genomic_DNA"/>
</dbReference>
<gene>
    <name evidence="1" type="ORF">ACFOW3_29980</name>
</gene>